<gene>
    <name evidence="11" type="ORF">CROQUDRAFT_655468</name>
</gene>
<feature type="region of interest" description="Disordered" evidence="8">
    <location>
        <begin position="594"/>
        <end position="623"/>
    </location>
</feature>
<keyword evidence="9" id="KW-1133">Transmembrane helix</keyword>
<dbReference type="GO" id="GO:0004771">
    <property type="term" value="F:sterol ester esterase activity"/>
    <property type="evidence" value="ECO:0007669"/>
    <property type="project" value="UniProtKB-EC"/>
</dbReference>
<sequence>MSSPSSSTSLLHRRSRLTSPNPDSNNHNHNNHENSESPTKTNIPNINTNNSIQTLHYLSGPSPFDGLITPIKSTCSNLQTQSIHSEQLVHPKSSSERFGHDPLGLDKSHLNNLLPSHFGSQDGVSFPSTSRGGPLPETTLKRKFRLFCLQFISALLSNLFLLLIVSYGLCYRGIVNLFKKITFRNSIKNQFRDWDNYNKWKDEKITKDPNYYAESAGYRIIEQVVETLDGYYLKVWKVIVPTKLEQSNGNGKGGYPVLIQHGLFQSAGSFITSEERSLAFWLAEHGGYQVYLGNNRGVFDMGHRKYKRSDPRFWDYNIKELALYDLPALVDHVLNETGHKKLAFIGHSQGNATMFCSLAQGMVPSLSSKLSCFIALAPAVYAGPLTNGFPFVLLKSMRWRTWRRFFGVLDFMPIMRLSADYLPGKLFGFFGYQMFAFLFSWTDQNWLMRRKTKMFRFVPTPVSSAGIFWWTGYQGFSTRGCVLDPQVERWFDERFPPLAIYHGGKDFLVLAEPLLERLRTHENYVKLIRNFKLEDGEHCDHFWHADAVELCFHHILEDIESTKLVGEEGRNSIEQDPIQAILVEPSAHLNEADLIDLGTNERDEVDEERDSKQAPMMDLPKDV</sequence>
<comment type="caution">
    <text evidence="11">The sequence shown here is derived from an EMBL/GenBank/DDBJ whole genome shotgun (WGS) entry which is preliminary data.</text>
</comment>
<dbReference type="OrthoDB" id="9974421at2759"/>
<dbReference type="FunFam" id="3.40.50.1820:FF:000108">
    <property type="entry name" value="Lipid particle protein"/>
    <property type="match status" value="1"/>
</dbReference>
<dbReference type="Pfam" id="PF04083">
    <property type="entry name" value="Abhydro_lipase"/>
    <property type="match status" value="1"/>
</dbReference>
<dbReference type="Proteomes" id="UP000886653">
    <property type="component" value="Unassembled WGS sequence"/>
</dbReference>
<feature type="transmembrane region" description="Helical" evidence="9">
    <location>
        <begin position="425"/>
        <end position="442"/>
    </location>
</feature>
<feature type="transmembrane region" description="Helical" evidence="9">
    <location>
        <begin position="146"/>
        <end position="169"/>
    </location>
</feature>
<evidence type="ECO:0000256" key="6">
    <source>
        <dbReference type="ARBA" id="ARBA00039150"/>
    </source>
</evidence>
<feature type="region of interest" description="Disordered" evidence="8">
    <location>
        <begin position="1"/>
        <end position="48"/>
    </location>
</feature>
<evidence type="ECO:0000313" key="11">
    <source>
        <dbReference type="EMBL" id="KAG0147894.1"/>
    </source>
</evidence>
<comment type="subcellular location">
    <subcellularLocation>
        <location evidence="1">Membrane</location>
    </subcellularLocation>
</comment>
<dbReference type="EMBL" id="MU167242">
    <property type="protein sequence ID" value="KAG0147894.1"/>
    <property type="molecule type" value="Genomic_DNA"/>
</dbReference>
<dbReference type="InterPro" id="IPR029058">
    <property type="entry name" value="AB_hydrolase_fold"/>
</dbReference>
<evidence type="ECO:0000259" key="10">
    <source>
        <dbReference type="Pfam" id="PF04083"/>
    </source>
</evidence>
<dbReference type="GO" id="GO:0016125">
    <property type="term" value="P:sterol metabolic process"/>
    <property type="evidence" value="ECO:0007669"/>
    <property type="project" value="UniProtKB-ARBA"/>
</dbReference>
<evidence type="ECO:0000256" key="5">
    <source>
        <dbReference type="ARBA" id="ARBA00023136"/>
    </source>
</evidence>
<evidence type="ECO:0000256" key="9">
    <source>
        <dbReference type="SAM" id="Phobius"/>
    </source>
</evidence>
<keyword evidence="12" id="KW-1185">Reference proteome</keyword>
<evidence type="ECO:0000256" key="1">
    <source>
        <dbReference type="ARBA" id="ARBA00004370"/>
    </source>
</evidence>
<keyword evidence="3" id="KW-0378">Hydrolase</keyword>
<keyword evidence="5 9" id="KW-0472">Membrane</keyword>
<name>A0A9P6TDL7_9BASI</name>
<feature type="compositionally biased region" description="Low complexity" evidence="8">
    <location>
        <begin position="1"/>
        <end position="10"/>
    </location>
</feature>
<evidence type="ECO:0000256" key="3">
    <source>
        <dbReference type="ARBA" id="ARBA00022801"/>
    </source>
</evidence>
<feature type="domain" description="Partial AB-hydrolase lipase" evidence="10">
    <location>
        <begin position="210"/>
        <end position="273"/>
    </location>
</feature>
<evidence type="ECO:0000256" key="7">
    <source>
        <dbReference type="ARBA" id="ARBA00051395"/>
    </source>
</evidence>
<keyword evidence="4" id="KW-0443">Lipid metabolism</keyword>
<feature type="compositionally biased region" description="Low complexity" evidence="8">
    <location>
        <begin position="17"/>
        <end position="28"/>
    </location>
</feature>
<feature type="compositionally biased region" description="Low complexity" evidence="8">
    <location>
        <begin position="36"/>
        <end position="48"/>
    </location>
</feature>
<accession>A0A9P6TDL7</accession>
<dbReference type="PANTHER" id="PTHR11005">
    <property type="entry name" value="LYSOSOMAL ACID LIPASE-RELATED"/>
    <property type="match status" value="1"/>
</dbReference>
<comment type="similarity">
    <text evidence="2">Belongs to the AB hydrolase superfamily.</text>
</comment>
<proteinExistence type="inferred from homology"/>
<dbReference type="AlphaFoldDB" id="A0A9P6TDL7"/>
<dbReference type="Gene3D" id="3.40.50.1820">
    <property type="entry name" value="alpha/beta hydrolase"/>
    <property type="match status" value="1"/>
</dbReference>
<reference evidence="11" key="1">
    <citation type="submission" date="2013-11" db="EMBL/GenBank/DDBJ databases">
        <title>Genome sequence of the fusiform rust pathogen reveals effectors for host alternation and coevolution with pine.</title>
        <authorList>
            <consortium name="DOE Joint Genome Institute"/>
            <person name="Smith K."/>
            <person name="Pendleton A."/>
            <person name="Kubisiak T."/>
            <person name="Anderson C."/>
            <person name="Salamov A."/>
            <person name="Aerts A."/>
            <person name="Riley R."/>
            <person name="Clum A."/>
            <person name="Lindquist E."/>
            <person name="Ence D."/>
            <person name="Campbell M."/>
            <person name="Kronenberg Z."/>
            <person name="Feau N."/>
            <person name="Dhillon B."/>
            <person name="Hamelin R."/>
            <person name="Burleigh J."/>
            <person name="Smith J."/>
            <person name="Yandell M."/>
            <person name="Nelson C."/>
            <person name="Grigoriev I."/>
            <person name="Davis J."/>
        </authorList>
    </citation>
    <scope>NUCLEOTIDE SEQUENCE</scope>
    <source>
        <strain evidence="11">G11</strain>
    </source>
</reference>
<evidence type="ECO:0000256" key="4">
    <source>
        <dbReference type="ARBA" id="ARBA00023098"/>
    </source>
</evidence>
<dbReference type="SUPFAM" id="SSF53474">
    <property type="entry name" value="alpha/beta-Hydrolases"/>
    <property type="match status" value="1"/>
</dbReference>
<keyword evidence="9" id="KW-0812">Transmembrane</keyword>
<feature type="transmembrane region" description="Helical" evidence="9">
    <location>
        <begin position="373"/>
        <end position="394"/>
    </location>
</feature>
<dbReference type="EC" id="3.1.1.13" evidence="6"/>
<evidence type="ECO:0000313" key="12">
    <source>
        <dbReference type="Proteomes" id="UP000886653"/>
    </source>
</evidence>
<protein>
    <recommendedName>
        <fullName evidence="6">sterol esterase</fullName>
        <ecNumber evidence="6">3.1.1.13</ecNumber>
    </recommendedName>
</protein>
<feature type="transmembrane region" description="Helical" evidence="9">
    <location>
        <begin position="454"/>
        <end position="473"/>
    </location>
</feature>
<dbReference type="GO" id="GO:0016020">
    <property type="term" value="C:membrane"/>
    <property type="evidence" value="ECO:0007669"/>
    <property type="project" value="UniProtKB-SubCell"/>
</dbReference>
<evidence type="ECO:0000256" key="2">
    <source>
        <dbReference type="ARBA" id="ARBA00008645"/>
    </source>
</evidence>
<organism evidence="11 12">
    <name type="scientific">Cronartium quercuum f. sp. fusiforme G11</name>
    <dbReference type="NCBI Taxonomy" id="708437"/>
    <lineage>
        <taxon>Eukaryota</taxon>
        <taxon>Fungi</taxon>
        <taxon>Dikarya</taxon>
        <taxon>Basidiomycota</taxon>
        <taxon>Pucciniomycotina</taxon>
        <taxon>Pucciniomycetes</taxon>
        <taxon>Pucciniales</taxon>
        <taxon>Coleosporiaceae</taxon>
        <taxon>Cronartium</taxon>
    </lineage>
</organism>
<comment type="catalytic activity">
    <reaction evidence="7">
        <text>a sterol ester + H2O = a sterol + a fatty acid + H(+)</text>
        <dbReference type="Rhea" id="RHEA:10100"/>
        <dbReference type="ChEBI" id="CHEBI:15377"/>
        <dbReference type="ChEBI" id="CHEBI:15378"/>
        <dbReference type="ChEBI" id="CHEBI:15889"/>
        <dbReference type="ChEBI" id="CHEBI:28868"/>
        <dbReference type="ChEBI" id="CHEBI:35915"/>
        <dbReference type="EC" id="3.1.1.13"/>
    </reaction>
</comment>
<evidence type="ECO:0000256" key="8">
    <source>
        <dbReference type="SAM" id="MobiDB-lite"/>
    </source>
</evidence>
<dbReference type="InterPro" id="IPR006693">
    <property type="entry name" value="AB_hydrolase_lipase"/>
</dbReference>